<evidence type="ECO:0000256" key="3">
    <source>
        <dbReference type="ARBA" id="ARBA00022723"/>
    </source>
</evidence>
<keyword evidence="4" id="KW-0378">Hydrolase</keyword>
<dbReference type="InterPro" id="IPR011055">
    <property type="entry name" value="Dup_hybrid_motif"/>
</dbReference>
<dbReference type="EMBL" id="CP144918">
    <property type="protein sequence ID" value="WWA47883.1"/>
    <property type="molecule type" value="Genomic_DNA"/>
</dbReference>
<keyword evidence="10" id="KW-1185">Reference proteome</keyword>
<keyword evidence="2" id="KW-0645">Protease</keyword>
<evidence type="ECO:0000256" key="6">
    <source>
        <dbReference type="ARBA" id="ARBA00023049"/>
    </source>
</evidence>
<evidence type="ECO:0000256" key="1">
    <source>
        <dbReference type="ARBA" id="ARBA00001947"/>
    </source>
</evidence>
<evidence type="ECO:0000256" key="4">
    <source>
        <dbReference type="ARBA" id="ARBA00022801"/>
    </source>
</evidence>
<accession>A0ABZ2D941</accession>
<keyword evidence="5" id="KW-0862">Zinc</keyword>
<keyword evidence="6" id="KW-0482">Metalloprotease</keyword>
<evidence type="ECO:0000256" key="2">
    <source>
        <dbReference type="ARBA" id="ARBA00022670"/>
    </source>
</evidence>
<evidence type="ECO:0000313" key="9">
    <source>
        <dbReference type="EMBL" id="WWA47883.1"/>
    </source>
</evidence>
<organism evidence="9 10">
    <name type="scientific">Pelagerythrobacter marensis</name>
    <dbReference type="NCBI Taxonomy" id="543877"/>
    <lineage>
        <taxon>Bacteria</taxon>
        <taxon>Pseudomonadati</taxon>
        <taxon>Pseudomonadota</taxon>
        <taxon>Alphaproteobacteria</taxon>
        <taxon>Sphingomonadales</taxon>
        <taxon>Erythrobacteraceae</taxon>
        <taxon>Pelagerythrobacter</taxon>
    </lineage>
</organism>
<proteinExistence type="predicted"/>
<dbReference type="PANTHER" id="PTHR21666">
    <property type="entry name" value="PEPTIDASE-RELATED"/>
    <property type="match status" value="1"/>
</dbReference>
<dbReference type="PANTHER" id="PTHR21666:SF288">
    <property type="entry name" value="CELL DIVISION PROTEIN YTFB"/>
    <property type="match status" value="1"/>
</dbReference>
<feature type="domain" description="M23ase beta-sheet core" evidence="8">
    <location>
        <begin position="314"/>
        <end position="403"/>
    </location>
</feature>
<keyword evidence="3" id="KW-0479">Metal-binding</keyword>
<reference evidence="9 10" key="1">
    <citation type="submission" date="2024-02" db="EMBL/GenBank/DDBJ databases">
        <title>The whole genome sequence of five bacterial samples isolated from Abu Dhabi Sabkha-shore region.</title>
        <authorList>
            <person name="Sudalaimuthuasari N."/>
            <person name="Sarfraz B."/>
            <person name="Tuyisabe J.D."/>
            <person name="Mugisha Ntwali L.D.M."/>
            <person name="Ali A.I.A.A."/>
            <person name="Almansoori S.Z.A."/>
            <person name="Alajami H.S.A."/>
            <person name="Almeqbaali A.A.S."/>
            <person name="Kundu B."/>
            <person name="Saeed E.E."/>
            <person name="Sukumarinath V."/>
            <person name="Mishra A.K."/>
            <person name="Hazzouri K.M."/>
            <person name="Almaskari R."/>
            <person name="Sharma A.K."/>
            <person name="Amiri K.M.A."/>
        </authorList>
    </citation>
    <scope>NUCLEOTIDE SEQUENCE [LARGE SCALE GENOMIC DNA]</scope>
    <source>
        <strain evidence="10">kcgeb_sd</strain>
    </source>
</reference>
<feature type="coiled-coil region" evidence="7">
    <location>
        <begin position="35"/>
        <end position="111"/>
    </location>
</feature>
<evidence type="ECO:0000259" key="8">
    <source>
        <dbReference type="Pfam" id="PF01551"/>
    </source>
</evidence>
<evidence type="ECO:0000256" key="7">
    <source>
        <dbReference type="SAM" id="Coils"/>
    </source>
</evidence>
<evidence type="ECO:0000256" key="5">
    <source>
        <dbReference type="ARBA" id="ARBA00022833"/>
    </source>
</evidence>
<dbReference type="SUPFAM" id="SSF51261">
    <property type="entry name" value="Duplicated hybrid motif"/>
    <property type="match status" value="1"/>
</dbReference>
<dbReference type="Pfam" id="PF01551">
    <property type="entry name" value="Peptidase_M23"/>
    <property type="match status" value="1"/>
</dbReference>
<evidence type="ECO:0000313" key="10">
    <source>
        <dbReference type="Proteomes" id="UP001335183"/>
    </source>
</evidence>
<protein>
    <submittedName>
        <fullName evidence="9">Peptidoglycan DD-metalloendopeptidase family protein</fullName>
    </submittedName>
</protein>
<dbReference type="Proteomes" id="UP001335183">
    <property type="component" value="Chromosome"/>
</dbReference>
<gene>
    <name evidence="9" type="ORF">V5F89_02950</name>
</gene>
<dbReference type="InterPro" id="IPR016047">
    <property type="entry name" value="M23ase_b-sheet_dom"/>
</dbReference>
<keyword evidence="7" id="KW-0175">Coiled coil</keyword>
<comment type="cofactor">
    <cofactor evidence="1">
        <name>Zn(2+)</name>
        <dbReference type="ChEBI" id="CHEBI:29105"/>
    </cofactor>
</comment>
<dbReference type="RefSeq" id="WP_338446770.1">
    <property type="nucleotide sequence ID" value="NZ_CP144918.1"/>
</dbReference>
<dbReference type="CDD" id="cd12797">
    <property type="entry name" value="M23_peptidase"/>
    <property type="match status" value="1"/>
</dbReference>
<sequence length="408" mass="43415">MTRFAATTPFAIVGILAATLGGYALAQRLETLSGPEEARAALQRAQREAREAETRGARLEEAARAATEAAERTAREGAALAARIQQAEAGIAAAEARIALIDDERRRLAARLAERREPLLRLTAALQKFARRPLALSALRPGSLRETVYLRAMLDTAIPAVRERTAALRAEIARGQRLEAEARQALASLRQSEGALEERRRRLAAIESRQRLESRRASGIAARETERALALAEQARDLDSLVGQLDSASDLRRELAALPGPIIRPPRPESSEVAFDTAAAPVPAATAPPEDFQLPVVGRTVSGFGAVSADGIVSTGLSLAPRPGAQVVAPGRGRVAFAGPYRGYGRIVIIEHEGGWTSLVTGLARTDVDVGEGLVPGAPLGVAATEAPVVTLELRRNGRPVNPLEYVR</sequence>
<dbReference type="InterPro" id="IPR050570">
    <property type="entry name" value="Cell_wall_metabolism_enzyme"/>
</dbReference>
<name>A0ABZ2D941_9SPHN</name>
<dbReference type="Gene3D" id="2.70.70.10">
    <property type="entry name" value="Glucose Permease (Domain IIA)"/>
    <property type="match status" value="1"/>
</dbReference>